<dbReference type="AlphaFoldDB" id="A0A3T0ECM8"/>
<protein>
    <submittedName>
        <fullName evidence="1">Plasmid stabilization system protein</fullName>
    </submittedName>
</protein>
<sequence>MTRIRIQEAASRRLDEIFLYARKHWGEEQAERYITGLFDAFGTIATHGVLSRPIPAELGVDGFVFRYERHFVYWRHLDNGDIGIVTVLHERMHRIGQLRDALDGEPDG</sequence>
<reference evidence="1 2" key="1">
    <citation type="submission" date="2016-12" db="EMBL/GenBank/DDBJ databases">
        <title>The genome of dimorphic prosthecate Glycocaulis alkaliphilus 6b-8t, isolated from crude oil dictates its adaptability in petroleum environments.</title>
        <authorList>
            <person name="Wu X.-L."/>
            <person name="Geng S."/>
        </authorList>
    </citation>
    <scope>NUCLEOTIDE SEQUENCE [LARGE SCALE GENOMIC DNA]</scope>
    <source>
        <strain evidence="1 2">6B-8</strain>
    </source>
</reference>
<evidence type="ECO:0000313" key="2">
    <source>
        <dbReference type="Proteomes" id="UP000286954"/>
    </source>
</evidence>
<dbReference type="KEGG" id="gak:X907_2547"/>
<dbReference type="OrthoDB" id="7173315at2"/>
<keyword evidence="2" id="KW-1185">Reference proteome</keyword>
<evidence type="ECO:0000313" key="1">
    <source>
        <dbReference type="EMBL" id="AZU05059.1"/>
    </source>
</evidence>
<dbReference type="InterPro" id="IPR035093">
    <property type="entry name" value="RelE/ParE_toxin_dom_sf"/>
</dbReference>
<dbReference type="Proteomes" id="UP000286954">
    <property type="component" value="Chromosome"/>
</dbReference>
<dbReference type="Pfam" id="PF05016">
    <property type="entry name" value="ParE_toxin"/>
    <property type="match status" value="1"/>
</dbReference>
<dbReference type="RefSeq" id="WP_127568529.1">
    <property type="nucleotide sequence ID" value="NZ_BMFB01000001.1"/>
</dbReference>
<dbReference type="InterPro" id="IPR007712">
    <property type="entry name" value="RelE/ParE_toxin"/>
</dbReference>
<accession>A0A3T0ECM8</accession>
<name>A0A3T0ECM8_9PROT</name>
<gene>
    <name evidence="1" type="ORF">X907_2547</name>
</gene>
<dbReference type="EMBL" id="CP018911">
    <property type="protein sequence ID" value="AZU05059.1"/>
    <property type="molecule type" value="Genomic_DNA"/>
</dbReference>
<organism evidence="1 2">
    <name type="scientific">Glycocaulis alkaliphilus</name>
    <dbReference type="NCBI Taxonomy" id="1434191"/>
    <lineage>
        <taxon>Bacteria</taxon>
        <taxon>Pseudomonadati</taxon>
        <taxon>Pseudomonadota</taxon>
        <taxon>Alphaproteobacteria</taxon>
        <taxon>Maricaulales</taxon>
        <taxon>Maricaulaceae</taxon>
        <taxon>Glycocaulis</taxon>
    </lineage>
</organism>
<dbReference type="Gene3D" id="3.30.2310.20">
    <property type="entry name" value="RelE-like"/>
    <property type="match status" value="1"/>
</dbReference>
<proteinExistence type="predicted"/>